<evidence type="ECO:0000313" key="2">
    <source>
        <dbReference type="Proteomes" id="UP000269721"/>
    </source>
</evidence>
<sequence length="283" mass="31814">MAAREACAQRYKDVFQFLHENRSEGCTTLAMDVACEHGQLGIVRFLHENRTGCSTYAMDRACEKWVHYARRFKDVFLFLARHRTEGCTKRALEAACRDKRIEIIRSLLEYQPDSYSPQALRSATADEGILRALYEAGKRLTDAAARKVVLEPKYAAKLGAVPGSVAFLRKMHGIDCDDHPQSTILLPRKQNARLPSGKIFAKAVTPRSSTSLSLILKVPVFPCFPHLIPARTSCSSRAQSERESVRRRTTRKVQSLAKGLASEKKRANQLPTLPPVYFTIHKA</sequence>
<proteinExistence type="predicted"/>
<dbReference type="InterPro" id="IPR052050">
    <property type="entry name" value="SecEffector_AnkRepeat"/>
</dbReference>
<dbReference type="InterPro" id="IPR036770">
    <property type="entry name" value="Ankyrin_rpt-contain_sf"/>
</dbReference>
<reference evidence="2" key="1">
    <citation type="journal article" date="2018" name="Nat. Microbiol.">
        <title>Leveraging single-cell genomics to expand the fungal tree of life.</title>
        <authorList>
            <person name="Ahrendt S.R."/>
            <person name="Quandt C.A."/>
            <person name="Ciobanu D."/>
            <person name="Clum A."/>
            <person name="Salamov A."/>
            <person name="Andreopoulos B."/>
            <person name="Cheng J.F."/>
            <person name="Woyke T."/>
            <person name="Pelin A."/>
            <person name="Henrissat B."/>
            <person name="Reynolds N.K."/>
            <person name="Benny G.L."/>
            <person name="Smith M.E."/>
            <person name="James T.Y."/>
            <person name="Grigoriev I.V."/>
        </authorList>
    </citation>
    <scope>NUCLEOTIDE SEQUENCE [LARGE SCALE GENOMIC DNA]</scope>
</reference>
<evidence type="ECO:0000313" key="1">
    <source>
        <dbReference type="EMBL" id="RKO86573.1"/>
    </source>
</evidence>
<dbReference type="OrthoDB" id="194358at2759"/>
<dbReference type="Gene3D" id="1.25.40.20">
    <property type="entry name" value="Ankyrin repeat-containing domain"/>
    <property type="match status" value="1"/>
</dbReference>
<keyword evidence="2" id="KW-1185">Reference proteome</keyword>
<accession>A0A4P9W5H2</accession>
<dbReference type="PANTHER" id="PTHR46586">
    <property type="entry name" value="ANKYRIN REPEAT-CONTAINING PROTEIN"/>
    <property type="match status" value="1"/>
</dbReference>
<evidence type="ECO:0008006" key="3">
    <source>
        <dbReference type="Google" id="ProtNLM"/>
    </source>
</evidence>
<dbReference type="Proteomes" id="UP000269721">
    <property type="component" value="Unassembled WGS sequence"/>
</dbReference>
<protein>
    <recommendedName>
        <fullName evidence="3">Ankyrin repeat-containing domain protein</fullName>
    </recommendedName>
</protein>
<dbReference type="EMBL" id="KZ998083">
    <property type="protein sequence ID" value="RKO86573.1"/>
    <property type="molecule type" value="Genomic_DNA"/>
</dbReference>
<dbReference type="AlphaFoldDB" id="A0A4P9W5H2"/>
<organism evidence="1 2">
    <name type="scientific">Blyttiomyces helicus</name>
    <dbReference type="NCBI Taxonomy" id="388810"/>
    <lineage>
        <taxon>Eukaryota</taxon>
        <taxon>Fungi</taxon>
        <taxon>Fungi incertae sedis</taxon>
        <taxon>Chytridiomycota</taxon>
        <taxon>Chytridiomycota incertae sedis</taxon>
        <taxon>Chytridiomycetes</taxon>
        <taxon>Chytridiomycetes incertae sedis</taxon>
        <taxon>Blyttiomyces</taxon>
    </lineage>
</organism>
<gene>
    <name evidence="1" type="ORF">BDK51DRAFT_38416</name>
</gene>
<dbReference type="PANTHER" id="PTHR46586:SF3">
    <property type="entry name" value="ANKYRIN REPEAT-CONTAINING PROTEIN"/>
    <property type="match status" value="1"/>
</dbReference>
<name>A0A4P9W5H2_9FUNG</name>
<dbReference type="SUPFAM" id="SSF48403">
    <property type="entry name" value="Ankyrin repeat"/>
    <property type="match status" value="1"/>
</dbReference>